<dbReference type="PIRSF" id="PIRSF002033">
    <property type="entry name" value="Hemerythrin"/>
    <property type="match status" value="1"/>
</dbReference>
<dbReference type="NCBIfam" id="TIGR00058">
    <property type="entry name" value="Hemerythrin"/>
    <property type="match status" value="1"/>
</dbReference>
<keyword evidence="2" id="KW-0479">Metal-binding</keyword>
<dbReference type="PANTHER" id="PTHR37164">
    <property type="entry name" value="BACTERIOHEMERYTHRIN"/>
    <property type="match status" value="1"/>
</dbReference>
<organism evidence="5 6">
    <name type="scientific">Priapulus caudatus</name>
    <name type="common">Priapulid worm</name>
    <dbReference type="NCBI Taxonomy" id="37621"/>
    <lineage>
        <taxon>Eukaryota</taxon>
        <taxon>Metazoa</taxon>
        <taxon>Ecdysozoa</taxon>
        <taxon>Scalidophora</taxon>
        <taxon>Priapulida</taxon>
        <taxon>Priapulimorpha</taxon>
        <taxon>Priapulimorphida</taxon>
        <taxon>Priapulidae</taxon>
        <taxon>Priapulus</taxon>
    </lineage>
</organism>
<evidence type="ECO:0000256" key="2">
    <source>
        <dbReference type="ARBA" id="ARBA00022723"/>
    </source>
</evidence>
<evidence type="ECO:0000256" key="3">
    <source>
        <dbReference type="ARBA" id="ARBA00023004"/>
    </source>
</evidence>
<comment type="similarity">
    <text evidence="1">Belongs to the hemerythrin family.</text>
</comment>
<dbReference type="InterPro" id="IPR002063">
    <property type="entry name" value="Haemerythrin"/>
</dbReference>
<dbReference type="CDD" id="cd12107">
    <property type="entry name" value="Hemerythrin"/>
    <property type="match status" value="1"/>
</dbReference>
<dbReference type="PRINTS" id="PR00186">
    <property type="entry name" value="HEMERYTHRIN"/>
</dbReference>
<dbReference type="Pfam" id="PF01814">
    <property type="entry name" value="Hemerythrin"/>
    <property type="match status" value="1"/>
</dbReference>
<evidence type="ECO:0000313" key="6">
    <source>
        <dbReference type="RefSeq" id="XP_014672620.1"/>
    </source>
</evidence>
<dbReference type="GeneID" id="106813082"/>
<keyword evidence="3" id="KW-0408">Iron</keyword>
<name>A0ABM1EK99_PRICU</name>
<accession>A0ABM1EK99</accession>
<gene>
    <name evidence="6" type="primary">LOC106813082</name>
</gene>
<dbReference type="InterPro" id="IPR035938">
    <property type="entry name" value="Hemerythrin-like_sf"/>
</dbReference>
<keyword evidence="5" id="KW-1185">Reference proteome</keyword>
<protein>
    <submittedName>
        <fullName evidence="6">Neurohemerythrin-like</fullName>
    </submittedName>
</protein>
<dbReference type="NCBIfam" id="TIGR02481">
    <property type="entry name" value="hemeryth_dom"/>
    <property type="match status" value="1"/>
</dbReference>
<dbReference type="Gene3D" id="1.20.120.50">
    <property type="entry name" value="Hemerythrin-like"/>
    <property type="match status" value="1"/>
</dbReference>
<proteinExistence type="inferred from homology"/>
<dbReference type="PANTHER" id="PTHR37164:SF1">
    <property type="entry name" value="BACTERIOHEMERYTHRIN"/>
    <property type="match status" value="1"/>
</dbReference>
<dbReference type="InterPro" id="IPR050669">
    <property type="entry name" value="Hemerythrin"/>
</dbReference>
<dbReference type="InterPro" id="IPR012312">
    <property type="entry name" value="Hemerythrin-like"/>
</dbReference>
<evidence type="ECO:0000313" key="5">
    <source>
        <dbReference type="Proteomes" id="UP000695022"/>
    </source>
</evidence>
<reference evidence="6" key="1">
    <citation type="submission" date="2025-08" db="UniProtKB">
        <authorList>
            <consortium name="RefSeq"/>
        </authorList>
    </citation>
    <scope>IDENTIFICATION</scope>
</reference>
<dbReference type="RefSeq" id="XP_014672620.1">
    <property type="nucleotide sequence ID" value="XM_014817134.1"/>
</dbReference>
<dbReference type="Proteomes" id="UP000695022">
    <property type="component" value="Unplaced"/>
</dbReference>
<dbReference type="SUPFAM" id="SSF47188">
    <property type="entry name" value="Hemerythrin-like"/>
    <property type="match status" value="1"/>
</dbReference>
<evidence type="ECO:0000256" key="1">
    <source>
        <dbReference type="ARBA" id="ARBA00010587"/>
    </source>
</evidence>
<evidence type="ECO:0000259" key="4">
    <source>
        <dbReference type="Pfam" id="PF01814"/>
    </source>
</evidence>
<dbReference type="InterPro" id="IPR012827">
    <property type="entry name" value="Hemerythrin_metal-bd"/>
</dbReference>
<sequence length="121" mass="14232">MACDLPEPYCWDESFQTFYTQIDGEHKFLFNAIFDVAGDRASNDKLQSLKDLMNGHFQYEEGMMARGLCRNLDSHKKIHEEFLAKLDAFTCPVKDERINWVKDWLVSHIKSIDFKYKGMLD</sequence>
<feature type="domain" description="Hemerythrin-like" evidence="4">
    <location>
        <begin position="18"/>
        <end position="120"/>
    </location>
</feature>